<sequence>MIFRRGNSTQQQQAQCRHSVPYLCVVVPLLALPFGTATYAADNSFEIDGYVGVTSDYRDRGISMSDLDASVRGSISVFHDSGFYGGVDAALIDDQMGGDTKTEFFAGYSMDQGDYIYDFSAELDGIHGNGSDYYPEFKASMARDFGLAFIRTGLAYAPEGRWNTPDVDSLYAYTDLEIPVPTFPELTIISRLGYDMRSDRSNLLDWSAGLSVFVDSFEVTLIYEDSSLDSEIAKGRFVFGTRFYF</sequence>
<feature type="transmembrane region" description="Helical" evidence="1">
    <location>
        <begin position="20"/>
        <end position="41"/>
    </location>
</feature>
<evidence type="ECO:0000256" key="1">
    <source>
        <dbReference type="SAM" id="Phobius"/>
    </source>
</evidence>
<accession>A0ABV7D758</accession>
<keyword evidence="3" id="KW-1185">Reference proteome</keyword>
<dbReference type="NCBIfam" id="TIGR02001">
    <property type="entry name" value="gcw_chp"/>
    <property type="match status" value="1"/>
</dbReference>
<protein>
    <submittedName>
        <fullName evidence="2">TorF family putative porin</fullName>
    </submittedName>
</protein>
<dbReference type="InterPro" id="IPR010239">
    <property type="entry name" value="CHP02001"/>
</dbReference>
<keyword evidence="1" id="KW-1133">Transmembrane helix</keyword>
<keyword evidence="1" id="KW-0472">Membrane</keyword>
<dbReference type="Proteomes" id="UP001595444">
    <property type="component" value="Unassembled WGS sequence"/>
</dbReference>
<dbReference type="RefSeq" id="WP_194213547.1">
    <property type="nucleotide sequence ID" value="NZ_CP061205.1"/>
</dbReference>
<gene>
    <name evidence="2" type="ORF">ACFOKA_12905</name>
</gene>
<evidence type="ECO:0000313" key="3">
    <source>
        <dbReference type="Proteomes" id="UP001595444"/>
    </source>
</evidence>
<name>A0ABV7D758_9PROT</name>
<dbReference type="EMBL" id="JBHRSL010000010">
    <property type="protein sequence ID" value="MFC3052807.1"/>
    <property type="molecule type" value="Genomic_DNA"/>
</dbReference>
<proteinExistence type="predicted"/>
<comment type="caution">
    <text evidence="2">The sequence shown here is derived from an EMBL/GenBank/DDBJ whole genome shotgun (WGS) entry which is preliminary data.</text>
</comment>
<evidence type="ECO:0000313" key="2">
    <source>
        <dbReference type="EMBL" id="MFC3052807.1"/>
    </source>
</evidence>
<organism evidence="2 3">
    <name type="scientific">Kordiimonas pumila</name>
    <dbReference type="NCBI Taxonomy" id="2161677"/>
    <lineage>
        <taxon>Bacteria</taxon>
        <taxon>Pseudomonadati</taxon>
        <taxon>Pseudomonadota</taxon>
        <taxon>Alphaproteobacteria</taxon>
        <taxon>Kordiimonadales</taxon>
        <taxon>Kordiimonadaceae</taxon>
        <taxon>Kordiimonas</taxon>
    </lineage>
</organism>
<reference evidence="3" key="1">
    <citation type="journal article" date="2019" name="Int. J. Syst. Evol. Microbiol.">
        <title>The Global Catalogue of Microorganisms (GCM) 10K type strain sequencing project: providing services to taxonomists for standard genome sequencing and annotation.</title>
        <authorList>
            <consortium name="The Broad Institute Genomics Platform"/>
            <consortium name="The Broad Institute Genome Sequencing Center for Infectious Disease"/>
            <person name="Wu L."/>
            <person name="Ma J."/>
        </authorList>
    </citation>
    <scope>NUCLEOTIDE SEQUENCE [LARGE SCALE GENOMIC DNA]</scope>
    <source>
        <strain evidence="3">KCTC 62164</strain>
    </source>
</reference>
<keyword evidence="1" id="KW-0812">Transmembrane</keyword>
<dbReference type="Pfam" id="PF09694">
    <property type="entry name" value="Gcw_chp"/>
    <property type="match status" value="1"/>
</dbReference>